<dbReference type="InterPro" id="IPR006600">
    <property type="entry name" value="HTH_CenpB_DNA-bd_dom"/>
</dbReference>
<dbReference type="Gene3D" id="1.10.10.60">
    <property type="entry name" value="Homeodomain-like"/>
    <property type="match status" value="1"/>
</dbReference>
<organism evidence="3 4">
    <name type="scientific">Octopus vulgaris</name>
    <name type="common">Common octopus</name>
    <dbReference type="NCBI Taxonomy" id="6645"/>
    <lineage>
        <taxon>Eukaryota</taxon>
        <taxon>Metazoa</taxon>
        <taxon>Spiralia</taxon>
        <taxon>Lophotrochozoa</taxon>
        <taxon>Mollusca</taxon>
        <taxon>Cephalopoda</taxon>
        <taxon>Coleoidea</taxon>
        <taxon>Octopodiformes</taxon>
        <taxon>Octopoda</taxon>
        <taxon>Incirrata</taxon>
        <taxon>Octopodidae</taxon>
        <taxon>Octopus</taxon>
    </lineage>
</organism>
<name>A0AA36AKZ6_OCTVU</name>
<dbReference type="GO" id="GO:0003677">
    <property type="term" value="F:DNA binding"/>
    <property type="evidence" value="ECO:0007669"/>
    <property type="project" value="UniProtKB-KW"/>
</dbReference>
<keyword evidence="1" id="KW-0238">DNA-binding</keyword>
<dbReference type="Proteomes" id="UP001162480">
    <property type="component" value="Chromosome 2"/>
</dbReference>
<sequence>MTFVPKNTMGVPQRKSANEIDHALYDLFQCIRLRNVPINGLILKHKANTIAQAAGLNFKAFKYRFLLLTKEIWDLFYGSKSVLELDIGESFTVMLIS</sequence>
<dbReference type="AlphaFoldDB" id="A0AA36AKZ6"/>
<protein>
    <submittedName>
        <fullName evidence="3">---NA</fullName>
    </submittedName>
</protein>
<evidence type="ECO:0000313" key="3">
    <source>
        <dbReference type="EMBL" id="CAI9717954.1"/>
    </source>
</evidence>
<evidence type="ECO:0000256" key="1">
    <source>
        <dbReference type="ARBA" id="ARBA00023125"/>
    </source>
</evidence>
<evidence type="ECO:0000259" key="2">
    <source>
        <dbReference type="Pfam" id="PF03221"/>
    </source>
</evidence>
<evidence type="ECO:0000313" key="4">
    <source>
        <dbReference type="Proteomes" id="UP001162480"/>
    </source>
</evidence>
<reference evidence="3" key="1">
    <citation type="submission" date="2023-08" db="EMBL/GenBank/DDBJ databases">
        <authorList>
            <person name="Alioto T."/>
            <person name="Alioto T."/>
            <person name="Gomez Garrido J."/>
        </authorList>
    </citation>
    <scope>NUCLEOTIDE SEQUENCE</scope>
</reference>
<accession>A0AA36AKZ6</accession>
<keyword evidence="4" id="KW-1185">Reference proteome</keyword>
<dbReference type="EMBL" id="OX597815">
    <property type="protein sequence ID" value="CAI9717954.1"/>
    <property type="molecule type" value="Genomic_DNA"/>
</dbReference>
<dbReference type="Pfam" id="PF03221">
    <property type="entry name" value="HTH_Tnp_Tc5"/>
    <property type="match status" value="1"/>
</dbReference>
<proteinExistence type="predicted"/>
<feature type="domain" description="HTH CENPB-type" evidence="2">
    <location>
        <begin position="19"/>
        <end position="60"/>
    </location>
</feature>
<gene>
    <name evidence="3" type="ORF">OCTVUL_1B023368</name>
</gene>